<sequence length="595" mass="66511">MWRLLFFLIIGGVALENCSTVTECENHLIPVTQPFFAIDADHQAAVLQAVHRINQCPQTESLFAFDDPCAQRELAQINNINAAGMENMLDTKRALDQVPCSSTLCSQVRRNFQAQVDEFAFQYAAYCGNHTCEAFMHRLEKQALIQLAKCDMTTESSNCRMTYLVEVSRFNRDYQLRYFRRLIHHYATCPEGSKSGCSVDARLVAQLEFTRNHEAHGVNFTDLTRTGEQVREIAANWTRAMQAIRNTTENSDVVLKRYVFHYALVSLRAHLVKIQAVCAGNPGCLRVVRAEMDQVDRMLPLTSRWIPAGASITGLILSALLFLAGTAIVIFALAVAQSREWTYLALTVGITVTAGVRVCFWTIGWRGFGAQTFFSELAFYVVDKMASVAFALTLLLFLHMWIRAVHAEIYPVKSTHLRRLSVGFVLISAGLVGTSIALSVSYGRSHQVLELENYQTLNVVDLILATWLLVVGAALLAYVCITFVFLMRGASRPSHQERWSMYMVLAFTSALMLMFTVRAVLVFLGAGLFHDTFFVGYAIYYGVGTLAVEVVGSALIFLVTLMRFHAAASVAHESSRLSEGMEQPLLEMPEMYANI</sequence>
<feature type="transmembrane region" description="Helical" evidence="1">
    <location>
        <begin position="538"/>
        <end position="559"/>
    </location>
</feature>
<dbReference type="AlphaFoldDB" id="A0A6C0BQA4"/>
<keyword evidence="1" id="KW-0812">Transmembrane</keyword>
<dbReference type="EMBL" id="MN739204">
    <property type="protein sequence ID" value="QHS93433.1"/>
    <property type="molecule type" value="Genomic_DNA"/>
</dbReference>
<keyword evidence="1" id="KW-1133">Transmembrane helix</keyword>
<evidence type="ECO:0000313" key="2">
    <source>
        <dbReference type="EMBL" id="QHS93433.1"/>
    </source>
</evidence>
<feature type="transmembrane region" description="Helical" evidence="1">
    <location>
        <begin position="422"/>
        <end position="442"/>
    </location>
</feature>
<feature type="transmembrane region" description="Helical" evidence="1">
    <location>
        <begin position="499"/>
        <end position="526"/>
    </location>
</feature>
<evidence type="ECO:0000256" key="1">
    <source>
        <dbReference type="SAM" id="Phobius"/>
    </source>
</evidence>
<accession>A0A6C0BQA4</accession>
<proteinExistence type="predicted"/>
<protein>
    <submittedName>
        <fullName evidence="2">Uncharacterized protein</fullName>
    </submittedName>
</protein>
<feature type="transmembrane region" description="Helical" evidence="1">
    <location>
        <begin position="462"/>
        <end position="487"/>
    </location>
</feature>
<organism evidence="2">
    <name type="scientific">viral metagenome</name>
    <dbReference type="NCBI Taxonomy" id="1070528"/>
    <lineage>
        <taxon>unclassified sequences</taxon>
        <taxon>metagenomes</taxon>
        <taxon>organismal metagenomes</taxon>
    </lineage>
</organism>
<reference evidence="2" key="1">
    <citation type="journal article" date="2020" name="Nature">
        <title>Giant virus diversity and host interactions through global metagenomics.</title>
        <authorList>
            <person name="Schulz F."/>
            <person name="Roux S."/>
            <person name="Paez-Espino D."/>
            <person name="Jungbluth S."/>
            <person name="Walsh D.A."/>
            <person name="Denef V.J."/>
            <person name="McMahon K.D."/>
            <person name="Konstantinidis K.T."/>
            <person name="Eloe-Fadrosh E.A."/>
            <person name="Kyrpides N.C."/>
            <person name="Woyke T."/>
        </authorList>
    </citation>
    <scope>NUCLEOTIDE SEQUENCE</scope>
    <source>
        <strain evidence="2">GVMAG-M-3300017989-17</strain>
    </source>
</reference>
<name>A0A6C0BQA4_9ZZZZ</name>
<feature type="transmembrane region" description="Helical" evidence="1">
    <location>
        <begin position="305"/>
        <end position="336"/>
    </location>
</feature>
<feature type="transmembrane region" description="Helical" evidence="1">
    <location>
        <begin position="385"/>
        <end position="402"/>
    </location>
</feature>
<keyword evidence="1" id="KW-0472">Membrane</keyword>
<feature type="transmembrane region" description="Helical" evidence="1">
    <location>
        <begin position="343"/>
        <end position="365"/>
    </location>
</feature>